<proteinExistence type="predicted"/>
<evidence type="ECO:0000313" key="1">
    <source>
        <dbReference type="Proteomes" id="UP000235220"/>
    </source>
</evidence>
<name>A0A2I4GBQ5_JUGRE</name>
<organism evidence="1 2">
    <name type="scientific">Juglans regia</name>
    <name type="common">English walnut</name>
    <dbReference type="NCBI Taxonomy" id="51240"/>
    <lineage>
        <taxon>Eukaryota</taxon>
        <taxon>Viridiplantae</taxon>
        <taxon>Streptophyta</taxon>
        <taxon>Embryophyta</taxon>
        <taxon>Tracheophyta</taxon>
        <taxon>Spermatophyta</taxon>
        <taxon>Magnoliopsida</taxon>
        <taxon>eudicotyledons</taxon>
        <taxon>Gunneridae</taxon>
        <taxon>Pentapetalae</taxon>
        <taxon>rosids</taxon>
        <taxon>fabids</taxon>
        <taxon>Fagales</taxon>
        <taxon>Juglandaceae</taxon>
        <taxon>Juglans</taxon>
    </lineage>
</organism>
<protein>
    <submittedName>
        <fullName evidence="2">Uncharacterized protein LOC109006494</fullName>
    </submittedName>
</protein>
<accession>A0A2I4GBQ5</accession>
<reference evidence="2" key="1">
    <citation type="submission" date="2025-08" db="UniProtKB">
        <authorList>
            <consortium name="RefSeq"/>
        </authorList>
    </citation>
    <scope>IDENTIFICATION</scope>
    <source>
        <tissue evidence="2">Leaves</tissue>
    </source>
</reference>
<evidence type="ECO:0000313" key="2">
    <source>
        <dbReference type="RefSeq" id="XP_018841326.1"/>
    </source>
</evidence>
<dbReference type="Gramene" id="Jr16_15130_p1">
    <property type="protein sequence ID" value="cds.Jr16_15130_p1"/>
    <property type="gene ID" value="Jr16_15130"/>
</dbReference>
<dbReference type="KEGG" id="jre:109006494"/>
<dbReference type="STRING" id="51240.A0A2I4GBQ5"/>
<dbReference type="RefSeq" id="XP_018841326.1">
    <property type="nucleotide sequence ID" value="XM_018985781.1"/>
</dbReference>
<dbReference type="PANTHER" id="PTHR47699:SF1">
    <property type="entry name" value="SNARE ASSOCIATED GOLGI PROTEIN FAMILY"/>
    <property type="match status" value="1"/>
</dbReference>
<gene>
    <name evidence="2" type="primary">LOC109006494</name>
</gene>
<sequence>MGSNALLQYAFKDSEMGKLSNHGRLLSRFGAGGLLCHLSFNRCCIIAIVVAQFLLSTLRKGPLDKKRPKHFRVASPSAEPCGCFCDCLSGSASQRFSSDWWCGPSQHTLGVHTPTLPLCLPYAVFFDVAASLIFGFFPAGRCVFSVKVLARFPLFWVGRFQIIARKMLKLDNLTDKSDKAFTGPEGKKGMVFT</sequence>
<dbReference type="OrthoDB" id="166803at2759"/>
<dbReference type="AlphaFoldDB" id="A0A2I4GBQ5"/>
<dbReference type="GeneID" id="109006494"/>
<dbReference type="Proteomes" id="UP000235220">
    <property type="component" value="Chromosome 16"/>
</dbReference>
<keyword evidence="1" id="KW-1185">Reference proteome</keyword>
<dbReference type="PANTHER" id="PTHR47699">
    <property type="entry name" value="SNARE ASSOCIATED GOLGI PROTEIN FAMILY"/>
    <property type="match status" value="1"/>
</dbReference>